<dbReference type="PANTHER" id="PTHR33265:SF10">
    <property type="entry name" value="OS01G0133200 PROTEIN"/>
    <property type="match status" value="1"/>
</dbReference>
<dbReference type="Pfam" id="PF05553">
    <property type="entry name" value="DUF761"/>
    <property type="match status" value="1"/>
</dbReference>
<evidence type="ECO:0000313" key="1">
    <source>
        <dbReference type="EMBL" id="KAK1415161.1"/>
    </source>
</evidence>
<proteinExistence type="predicted"/>
<evidence type="ECO:0000313" key="2">
    <source>
        <dbReference type="Proteomes" id="UP001229421"/>
    </source>
</evidence>
<dbReference type="InterPro" id="IPR008480">
    <property type="entry name" value="DUF761_pln"/>
</dbReference>
<sequence>MGKRRSLALRKVSNLIKISIFIAKMRLSHLKKSTKLKAYNHYGFVQERQFSPSSTPLISFRRRKSNGGSYYPTCFLSCFNGGVVLDEFNNYSMGSSAIVEVDKDGLELLFDFDQEEEEEGVSVDERAERFIESFYQQMKRQKY</sequence>
<organism evidence="1 2">
    <name type="scientific">Tagetes erecta</name>
    <name type="common">African marigold</name>
    <dbReference type="NCBI Taxonomy" id="13708"/>
    <lineage>
        <taxon>Eukaryota</taxon>
        <taxon>Viridiplantae</taxon>
        <taxon>Streptophyta</taxon>
        <taxon>Embryophyta</taxon>
        <taxon>Tracheophyta</taxon>
        <taxon>Spermatophyta</taxon>
        <taxon>Magnoliopsida</taxon>
        <taxon>eudicotyledons</taxon>
        <taxon>Gunneridae</taxon>
        <taxon>Pentapetalae</taxon>
        <taxon>asterids</taxon>
        <taxon>campanulids</taxon>
        <taxon>Asterales</taxon>
        <taxon>Asteraceae</taxon>
        <taxon>Asteroideae</taxon>
        <taxon>Heliantheae alliance</taxon>
        <taxon>Tageteae</taxon>
        <taxon>Tagetes</taxon>
    </lineage>
</organism>
<dbReference type="Proteomes" id="UP001229421">
    <property type="component" value="Unassembled WGS sequence"/>
</dbReference>
<dbReference type="EMBL" id="JAUHHV010000008">
    <property type="protein sequence ID" value="KAK1415161.1"/>
    <property type="molecule type" value="Genomic_DNA"/>
</dbReference>
<accession>A0AAD8K584</accession>
<comment type="caution">
    <text evidence="1">The sequence shown here is derived from an EMBL/GenBank/DDBJ whole genome shotgun (WGS) entry which is preliminary data.</text>
</comment>
<name>A0AAD8K584_TARER</name>
<protein>
    <submittedName>
        <fullName evidence="1">Uncharacterized protein</fullName>
    </submittedName>
</protein>
<dbReference type="AlphaFoldDB" id="A0AAD8K584"/>
<keyword evidence="2" id="KW-1185">Reference proteome</keyword>
<gene>
    <name evidence="1" type="ORF">QVD17_30933</name>
</gene>
<dbReference type="PANTHER" id="PTHR33265">
    <property type="entry name" value="AVR9/CF-9 RAPIDLY ELICITED PROTEIN-RELATED"/>
    <property type="match status" value="1"/>
</dbReference>
<reference evidence="1" key="1">
    <citation type="journal article" date="2023" name="bioRxiv">
        <title>Improved chromosome-level genome assembly for marigold (Tagetes erecta).</title>
        <authorList>
            <person name="Jiang F."/>
            <person name="Yuan L."/>
            <person name="Wang S."/>
            <person name="Wang H."/>
            <person name="Xu D."/>
            <person name="Wang A."/>
            <person name="Fan W."/>
        </authorList>
    </citation>
    <scope>NUCLEOTIDE SEQUENCE</scope>
    <source>
        <strain evidence="1">WSJ</strain>
        <tissue evidence="1">Leaf</tissue>
    </source>
</reference>